<sequence length="189" mass="21415">MRKIELREHIIKIASDLFYTNGYNATGINEIIAKADIAKATLYSHFKSKDELCIAYLKSMHTNFMNGLDSFIKSKNEATQQLLGIFDFLRELYFKPGFNGCWATKCIAEIGTASNVISQEIQNQKLNLLTYLKKVIESNLPNNSNAETEKLANAIYLLYESAISESHLHKNDWPIYSAKSIAKQIIPIS</sequence>
<evidence type="ECO:0000313" key="7">
    <source>
        <dbReference type="Proteomes" id="UP000192360"/>
    </source>
</evidence>
<organism evidence="6 7">
    <name type="scientific">Cellulophaga tyrosinoxydans</name>
    <dbReference type="NCBI Taxonomy" id="504486"/>
    <lineage>
        <taxon>Bacteria</taxon>
        <taxon>Pseudomonadati</taxon>
        <taxon>Bacteroidota</taxon>
        <taxon>Flavobacteriia</taxon>
        <taxon>Flavobacteriales</taxon>
        <taxon>Flavobacteriaceae</taxon>
        <taxon>Cellulophaga</taxon>
    </lineage>
</organism>
<dbReference type="AlphaFoldDB" id="A0A1W1Z180"/>
<evidence type="ECO:0000256" key="2">
    <source>
        <dbReference type="ARBA" id="ARBA00023125"/>
    </source>
</evidence>
<keyword evidence="3" id="KW-0804">Transcription</keyword>
<name>A0A1W1Z180_9FLAO</name>
<keyword evidence="1" id="KW-0805">Transcription regulation</keyword>
<evidence type="ECO:0000256" key="3">
    <source>
        <dbReference type="ARBA" id="ARBA00023163"/>
    </source>
</evidence>
<dbReference type="STRING" id="504486.SAMN05660703_1025"/>
<reference evidence="6 7" key="1">
    <citation type="submission" date="2017-04" db="EMBL/GenBank/DDBJ databases">
        <authorList>
            <person name="Afonso C.L."/>
            <person name="Miller P.J."/>
            <person name="Scott M.A."/>
            <person name="Spackman E."/>
            <person name="Goraichik I."/>
            <person name="Dimitrov K.M."/>
            <person name="Suarez D.L."/>
            <person name="Swayne D.E."/>
        </authorList>
    </citation>
    <scope>NUCLEOTIDE SEQUENCE [LARGE SCALE GENOMIC DNA]</scope>
    <source>
        <strain evidence="6 7">DSM 21164</strain>
    </source>
</reference>
<dbReference type="InterPro" id="IPR001647">
    <property type="entry name" value="HTH_TetR"/>
</dbReference>
<keyword evidence="7" id="KW-1185">Reference proteome</keyword>
<keyword evidence="2 4" id="KW-0238">DNA-binding</keyword>
<evidence type="ECO:0000259" key="5">
    <source>
        <dbReference type="PROSITE" id="PS50977"/>
    </source>
</evidence>
<evidence type="ECO:0000313" key="6">
    <source>
        <dbReference type="EMBL" id="SMC42072.1"/>
    </source>
</evidence>
<proteinExistence type="predicted"/>
<dbReference type="OrthoDB" id="9787680at2"/>
<dbReference type="PROSITE" id="PS50977">
    <property type="entry name" value="HTH_TETR_2"/>
    <property type="match status" value="1"/>
</dbReference>
<dbReference type="GO" id="GO:0003677">
    <property type="term" value="F:DNA binding"/>
    <property type="evidence" value="ECO:0007669"/>
    <property type="project" value="UniProtKB-UniRule"/>
</dbReference>
<dbReference type="SUPFAM" id="SSF46689">
    <property type="entry name" value="Homeodomain-like"/>
    <property type="match status" value="1"/>
</dbReference>
<dbReference type="Proteomes" id="UP000192360">
    <property type="component" value="Unassembled WGS sequence"/>
</dbReference>
<dbReference type="PANTHER" id="PTHR47506:SF1">
    <property type="entry name" value="HTH-TYPE TRANSCRIPTIONAL REGULATOR YJDC"/>
    <property type="match status" value="1"/>
</dbReference>
<dbReference type="RefSeq" id="WP_084060303.1">
    <property type="nucleotide sequence ID" value="NZ_FWXO01000001.1"/>
</dbReference>
<dbReference type="Pfam" id="PF00440">
    <property type="entry name" value="TetR_N"/>
    <property type="match status" value="1"/>
</dbReference>
<protein>
    <submittedName>
        <fullName evidence="6">Transcriptional regulator, TetR family</fullName>
    </submittedName>
</protein>
<dbReference type="PRINTS" id="PR00455">
    <property type="entry name" value="HTHTETR"/>
</dbReference>
<dbReference type="PANTHER" id="PTHR47506">
    <property type="entry name" value="TRANSCRIPTIONAL REGULATORY PROTEIN"/>
    <property type="match status" value="1"/>
</dbReference>
<accession>A0A1W1Z180</accession>
<feature type="DNA-binding region" description="H-T-H motif" evidence="4">
    <location>
        <begin position="27"/>
        <end position="46"/>
    </location>
</feature>
<dbReference type="SUPFAM" id="SSF48498">
    <property type="entry name" value="Tetracyclin repressor-like, C-terminal domain"/>
    <property type="match status" value="1"/>
</dbReference>
<dbReference type="Gene3D" id="1.10.357.10">
    <property type="entry name" value="Tetracycline Repressor, domain 2"/>
    <property type="match status" value="1"/>
</dbReference>
<evidence type="ECO:0000256" key="1">
    <source>
        <dbReference type="ARBA" id="ARBA00023015"/>
    </source>
</evidence>
<gene>
    <name evidence="6" type="ORF">SAMN05660703_1025</name>
</gene>
<dbReference type="InterPro" id="IPR009057">
    <property type="entry name" value="Homeodomain-like_sf"/>
</dbReference>
<feature type="domain" description="HTH tetR-type" evidence="5">
    <location>
        <begin position="4"/>
        <end position="64"/>
    </location>
</feature>
<evidence type="ECO:0000256" key="4">
    <source>
        <dbReference type="PROSITE-ProRule" id="PRU00335"/>
    </source>
</evidence>
<dbReference type="EMBL" id="FWXO01000001">
    <property type="protein sequence ID" value="SMC42072.1"/>
    <property type="molecule type" value="Genomic_DNA"/>
</dbReference>
<dbReference type="InterPro" id="IPR036271">
    <property type="entry name" value="Tet_transcr_reg_TetR-rel_C_sf"/>
</dbReference>